<sequence>MGHDYLDAPQQLDRKAVLAALKPLLEDPSKTKIGQNLKYDISVLANYEIAVVGPFADTMLASYVLNSTITRHDMDSLALRYLGEKLSPLKRLPVRAPSN</sequence>
<dbReference type="GO" id="GO:0008408">
    <property type="term" value="F:3'-5' exonuclease activity"/>
    <property type="evidence" value="ECO:0007669"/>
    <property type="project" value="InterPro"/>
</dbReference>
<dbReference type="InterPro" id="IPR002562">
    <property type="entry name" value="3'-5'_exonuclease_dom"/>
</dbReference>
<dbReference type="KEGG" id="hsr:HSBAA_54410"/>
<dbReference type="GO" id="GO:0003676">
    <property type="term" value="F:nucleic acid binding"/>
    <property type="evidence" value="ECO:0007669"/>
    <property type="project" value="InterPro"/>
</dbReference>
<evidence type="ECO:0000313" key="5">
    <source>
        <dbReference type="EMBL" id="BBI64135.1"/>
    </source>
</evidence>
<dbReference type="AlphaFoldDB" id="A0A455UDJ6"/>
<dbReference type="InterPro" id="IPR002298">
    <property type="entry name" value="DNA_polymerase_A"/>
</dbReference>
<dbReference type="PANTHER" id="PTHR10133">
    <property type="entry name" value="DNA POLYMERASE I"/>
    <property type="match status" value="1"/>
</dbReference>
<evidence type="ECO:0000256" key="2">
    <source>
        <dbReference type="ARBA" id="ARBA00012417"/>
    </source>
</evidence>
<dbReference type="PANTHER" id="PTHR10133:SF27">
    <property type="entry name" value="DNA POLYMERASE NU"/>
    <property type="match status" value="1"/>
</dbReference>
<comment type="catalytic activity">
    <reaction evidence="3">
        <text>DNA(n) + a 2'-deoxyribonucleoside 5'-triphosphate = DNA(n+1) + diphosphate</text>
        <dbReference type="Rhea" id="RHEA:22508"/>
        <dbReference type="Rhea" id="RHEA-COMP:17339"/>
        <dbReference type="Rhea" id="RHEA-COMP:17340"/>
        <dbReference type="ChEBI" id="CHEBI:33019"/>
        <dbReference type="ChEBI" id="CHEBI:61560"/>
        <dbReference type="ChEBI" id="CHEBI:173112"/>
        <dbReference type="EC" id="2.7.7.7"/>
    </reaction>
</comment>
<name>A0A455UDJ6_9GAMM</name>
<proteinExistence type="inferred from homology"/>
<accession>A0A455UDJ6</accession>
<gene>
    <name evidence="5" type="ORF">HSBAA_54410</name>
</gene>
<dbReference type="InterPro" id="IPR012337">
    <property type="entry name" value="RNaseH-like_sf"/>
</dbReference>
<feature type="domain" description="3'-5' exonuclease" evidence="4">
    <location>
        <begin position="5"/>
        <end position="86"/>
    </location>
</feature>
<protein>
    <recommendedName>
        <fullName evidence="2">DNA-directed DNA polymerase</fullName>
        <ecNumber evidence="2">2.7.7.7</ecNumber>
    </recommendedName>
</protein>
<reference evidence="5 6" key="1">
    <citation type="journal article" date="2019" name="Microbiol. Resour. Announc.">
        <title>Complete Genome Sequence of Halomonas sulfidaeris Strain Esulfide1 Isolated from a Metal Sulfide Rock at a Depth of 2,200 Meters, Obtained Using Nanopore Sequencing.</title>
        <authorList>
            <person name="Saito M."/>
            <person name="Nishigata A."/>
            <person name="Galipon J."/>
            <person name="Arakawa K."/>
        </authorList>
    </citation>
    <scope>NUCLEOTIDE SEQUENCE [LARGE SCALE GENOMIC DNA]</scope>
    <source>
        <strain evidence="5 6">ATCC BAA-803</strain>
    </source>
</reference>
<evidence type="ECO:0000256" key="3">
    <source>
        <dbReference type="ARBA" id="ARBA00049244"/>
    </source>
</evidence>
<dbReference type="Gene3D" id="3.30.420.10">
    <property type="entry name" value="Ribonuclease H-like superfamily/Ribonuclease H"/>
    <property type="match status" value="1"/>
</dbReference>
<organism evidence="5 6">
    <name type="scientific">Vreelandella sulfidaeris</name>
    <dbReference type="NCBI Taxonomy" id="115553"/>
    <lineage>
        <taxon>Bacteria</taxon>
        <taxon>Pseudomonadati</taxon>
        <taxon>Pseudomonadota</taxon>
        <taxon>Gammaproteobacteria</taxon>
        <taxon>Oceanospirillales</taxon>
        <taxon>Halomonadaceae</taxon>
        <taxon>Vreelandella</taxon>
    </lineage>
</organism>
<evidence type="ECO:0000313" key="6">
    <source>
        <dbReference type="Proteomes" id="UP000320231"/>
    </source>
</evidence>
<comment type="similarity">
    <text evidence="1">Belongs to the DNA polymerase type-A family.</text>
</comment>
<dbReference type="EMBL" id="AP019514">
    <property type="protein sequence ID" value="BBI64135.1"/>
    <property type="molecule type" value="Genomic_DNA"/>
</dbReference>
<evidence type="ECO:0000259" key="4">
    <source>
        <dbReference type="Pfam" id="PF01612"/>
    </source>
</evidence>
<dbReference type="GO" id="GO:0003887">
    <property type="term" value="F:DNA-directed DNA polymerase activity"/>
    <property type="evidence" value="ECO:0007669"/>
    <property type="project" value="UniProtKB-EC"/>
</dbReference>
<dbReference type="SUPFAM" id="SSF53098">
    <property type="entry name" value="Ribonuclease H-like"/>
    <property type="match status" value="1"/>
</dbReference>
<dbReference type="InterPro" id="IPR036397">
    <property type="entry name" value="RNaseH_sf"/>
</dbReference>
<dbReference type="Proteomes" id="UP000320231">
    <property type="component" value="Chromosome"/>
</dbReference>
<dbReference type="GO" id="GO:0006302">
    <property type="term" value="P:double-strand break repair"/>
    <property type="evidence" value="ECO:0007669"/>
    <property type="project" value="TreeGrafter"/>
</dbReference>
<dbReference type="GO" id="GO:0006261">
    <property type="term" value="P:DNA-templated DNA replication"/>
    <property type="evidence" value="ECO:0007669"/>
    <property type="project" value="InterPro"/>
</dbReference>
<dbReference type="Pfam" id="PF01612">
    <property type="entry name" value="DNA_pol_A_exo1"/>
    <property type="match status" value="1"/>
</dbReference>
<evidence type="ECO:0000256" key="1">
    <source>
        <dbReference type="ARBA" id="ARBA00007705"/>
    </source>
</evidence>
<dbReference type="EC" id="2.7.7.7" evidence="2"/>
<dbReference type="CDD" id="cd06139">
    <property type="entry name" value="DNA_polA_I_Ecoli_like_exo"/>
    <property type="match status" value="1"/>
</dbReference>